<protein>
    <submittedName>
        <fullName evidence="1">Uncharacterized protein</fullName>
    </submittedName>
</protein>
<gene>
    <name evidence="1" type="ORF">LSH36_703g00002</name>
</gene>
<sequence>MYISQDCSPSLWHMDIQLTRSGRREVWCQQISKHLIKQTT</sequence>
<name>A0AAD9MW12_9ANNE</name>
<dbReference type="EMBL" id="JAODUP010000703">
    <property type="protein sequence ID" value="KAK2145089.1"/>
    <property type="molecule type" value="Genomic_DNA"/>
</dbReference>
<organism evidence="1 2">
    <name type="scientific">Paralvinella palmiformis</name>
    <dbReference type="NCBI Taxonomy" id="53620"/>
    <lineage>
        <taxon>Eukaryota</taxon>
        <taxon>Metazoa</taxon>
        <taxon>Spiralia</taxon>
        <taxon>Lophotrochozoa</taxon>
        <taxon>Annelida</taxon>
        <taxon>Polychaeta</taxon>
        <taxon>Sedentaria</taxon>
        <taxon>Canalipalpata</taxon>
        <taxon>Terebellida</taxon>
        <taxon>Terebelliformia</taxon>
        <taxon>Alvinellidae</taxon>
        <taxon>Paralvinella</taxon>
    </lineage>
</organism>
<comment type="caution">
    <text evidence="1">The sequence shown here is derived from an EMBL/GenBank/DDBJ whole genome shotgun (WGS) entry which is preliminary data.</text>
</comment>
<accession>A0AAD9MW12</accession>
<dbReference type="Proteomes" id="UP001208570">
    <property type="component" value="Unassembled WGS sequence"/>
</dbReference>
<evidence type="ECO:0000313" key="1">
    <source>
        <dbReference type="EMBL" id="KAK2145089.1"/>
    </source>
</evidence>
<reference evidence="1" key="1">
    <citation type="journal article" date="2023" name="Mol. Biol. Evol.">
        <title>Third-Generation Sequencing Reveals the Adaptive Role of the Epigenome in Three Deep-Sea Polychaetes.</title>
        <authorList>
            <person name="Perez M."/>
            <person name="Aroh O."/>
            <person name="Sun Y."/>
            <person name="Lan Y."/>
            <person name="Juniper S.K."/>
            <person name="Young C.R."/>
            <person name="Angers B."/>
            <person name="Qian P.Y."/>
        </authorList>
    </citation>
    <scope>NUCLEOTIDE SEQUENCE</scope>
    <source>
        <strain evidence="1">P08H-3</strain>
    </source>
</reference>
<dbReference type="AlphaFoldDB" id="A0AAD9MW12"/>
<proteinExistence type="predicted"/>
<evidence type="ECO:0000313" key="2">
    <source>
        <dbReference type="Proteomes" id="UP001208570"/>
    </source>
</evidence>
<keyword evidence="2" id="KW-1185">Reference proteome</keyword>